<sequence length="175" mass="18128">MTESSASKPIHPIAAFVLGIAGFLSFAALAIVAYFFFRGSTVDDYLSEQSAVRIAEREAIEANAAQVIGTTKWLDEGKGLVQPAMGDYLPVFGQQLLTSKPSVHTPASEAATVEEAPVAEPVAPVDAEPATDEQPAEEEAVADEAAAPAADQTDEPAATEEAAVESAEEAPAADQ</sequence>
<keyword evidence="4" id="KW-1185">Reference proteome</keyword>
<feature type="compositionally biased region" description="Acidic residues" evidence="1">
    <location>
        <begin position="129"/>
        <end position="142"/>
    </location>
</feature>
<feature type="compositionally biased region" description="Acidic residues" evidence="1">
    <location>
        <begin position="152"/>
        <end position="168"/>
    </location>
</feature>
<evidence type="ECO:0000313" key="4">
    <source>
        <dbReference type="Proteomes" id="UP000475117"/>
    </source>
</evidence>
<dbReference type="KEGG" id="soa:G3M56_012200"/>
<feature type="transmembrane region" description="Helical" evidence="2">
    <location>
        <begin position="12"/>
        <end position="37"/>
    </location>
</feature>
<evidence type="ECO:0000256" key="2">
    <source>
        <dbReference type="SAM" id="Phobius"/>
    </source>
</evidence>
<proteinExistence type="predicted"/>
<keyword evidence="2" id="KW-0812">Transmembrane</keyword>
<gene>
    <name evidence="3" type="ORF">G3M56_012200</name>
</gene>
<evidence type="ECO:0000256" key="1">
    <source>
        <dbReference type="SAM" id="MobiDB-lite"/>
    </source>
</evidence>
<dbReference type="AlphaFoldDB" id="A0A6B3LD79"/>
<reference evidence="3 4" key="1">
    <citation type="submission" date="2020-12" db="EMBL/GenBank/DDBJ databases">
        <title>Sulforoseuscoccus oceanibium gen. nov., sp. nov., a representative of the phylum Verrucomicrobia with special cytoplasmic membrane, and proposal of Sulforoseuscoccusaceae fam. nov.</title>
        <authorList>
            <person name="Xi F."/>
        </authorList>
    </citation>
    <scope>NUCLEOTIDE SEQUENCE [LARGE SCALE GENOMIC DNA]</scope>
    <source>
        <strain evidence="3 4">T37</strain>
    </source>
</reference>
<keyword evidence="2" id="KW-0472">Membrane</keyword>
<dbReference type="RefSeq" id="WP_164364389.1">
    <property type="nucleotide sequence ID" value="NZ_CP066776.1"/>
</dbReference>
<feature type="region of interest" description="Disordered" evidence="1">
    <location>
        <begin position="103"/>
        <end position="175"/>
    </location>
</feature>
<dbReference type="EMBL" id="CP066776">
    <property type="protein sequence ID" value="QQL44635.1"/>
    <property type="molecule type" value="Genomic_DNA"/>
</dbReference>
<accession>A0A6B3LD79</accession>
<organism evidence="3 4">
    <name type="scientific">Sulfuriroseicoccus oceanibius</name>
    <dbReference type="NCBI Taxonomy" id="2707525"/>
    <lineage>
        <taxon>Bacteria</taxon>
        <taxon>Pseudomonadati</taxon>
        <taxon>Verrucomicrobiota</taxon>
        <taxon>Verrucomicrobiia</taxon>
        <taxon>Verrucomicrobiales</taxon>
        <taxon>Verrucomicrobiaceae</taxon>
        <taxon>Sulfuriroseicoccus</taxon>
    </lineage>
</organism>
<evidence type="ECO:0000313" key="3">
    <source>
        <dbReference type="EMBL" id="QQL44635.1"/>
    </source>
</evidence>
<dbReference type="Proteomes" id="UP000475117">
    <property type="component" value="Chromosome"/>
</dbReference>
<name>A0A6B3LD79_9BACT</name>
<protein>
    <submittedName>
        <fullName evidence="3">Uncharacterized protein</fullName>
    </submittedName>
</protein>
<keyword evidence="2" id="KW-1133">Transmembrane helix</keyword>
<feature type="compositionally biased region" description="Low complexity" evidence="1">
    <location>
        <begin position="105"/>
        <end position="128"/>
    </location>
</feature>